<protein>
    <submittedName>
        <fullName evidence="1">Secreted protein</fullName>
    </submittedName>
</protein>
<name>M5SHR8_9BACT</name>
<proteinExistence type="predicted"/>
<dbReference type="EMBL" id="ANOF01000117">
    <property type="protein sequence ID" value="EMI25739.1"/>
    <property type="molecule type" value="Genomic_DNA"/>
</dbReference>
<evidence type="ECO:0000313" key="1">
    <source>
        <dbReference type="EMBL" id="EMI25739.1"/>
    </source>
</evidence>
<dbReference type="Proteomes" id="UP000011996">
    <property type="component" value="Unassembled WGS sequence"/>
</dbReference>
<dbReference type="STRING" id="1263868.RESH_03655"/>
<evidence type="ECO:0000313" key="2">
    <source>
        <dbReference type="Proteomes" id="UP000011996"/>
    </source>
</evidence>
<comment type="caution">
    <text evidence="1">The sequence shown here is derived from an EMBL/GenBank/DDBJ whole genome shotgun (WGS) entry which is preliminary data.</text>
</comment>
<organism evidence="1 2">
    <name type="scientific">Rhodopirellula europaea SH398</name>
    <dbReference type="NCBI Taxonomy" id="1263868"/>
    <lineage>
        <taxon>Bacteria</taxon>
        <taxon>Pseudomonadati</taxon>
        <taxon>Planctomycetota</taxon>
        <taxon>Planctomycetia</taxon>
        <taxon>Pirellulales</taxon>
        <taxon>Pirellulaceae</taxon>
        <taxon>Rhodopirellula</taxon>
    </lineage>
</organism>
<gene>
    <name evidence="1" type="ORF">RESH_03655</name>
</gene>
<reference evidence="1 2" key="1">
    <citation type="journal article" date="2013" name="Mar. Genomics">
        <title>Expression of sulfatases in Rhodopirellula baltica and the diversity of sulfatases in the genus Rhodopirellula.</title>
        <authorList>
            <person name="Wegner C.E."/>
            <person name="Richter-Heitmann T."/>
            <person name="Klindworth A."/>
            <person name="Klockow C."/>
            <person name="Richter M."/>
            <person name="Achstetter T."/>
            <person name="Glockner F.O."/>
            <person name="Harder J."/>
        </authorList>
    </citation>
    <scope>NUCLEOTIDE SEQUENCE [LARGE SCALE GENOMIC DNA]</scope>
    <source>
        <strain evidence="1 2">SH398</strain>
    </source>
</reference>
<sequence>MSSNEASNLRVAGLFLFLASCFPVSAVIDAFRDVPAMRGIAE</sequence>
<accession>M5SHR8</accession>
<dbReference type="AlphaFoldDB" id="M5SHR8"/>